<name>A0A7V7RHS8_9BACI</name>
<dbReference type="PROSITE" id="PS00065">
    <property type="entry name" value="D_2_HYDROXYACID_DH_1"/>
    <property type="match status" value="1"/>
</dbReference>
<dbReference type="Pfam" id="PF02826">
    <property type="entry name" value="2-Hacid_dh_C"/>
    <property type="match status" value="1"/>
</dbReference>
<evidence type="ECO:0000313" key="5">
    <source>
        <dbReference type="EMBL" id="KAB2329288.1"/>
    </source>
</evidence>
<comment type="similarity">
    <text evidence="1">Belongs to the D-isomer specific 2-hydroxyacid dehydrogenase family.</text>
</comment>
<evidence type="ECO:0000256" key="3">
    <source>
        <dbReference type="ARBA" id="ARBA00023027"/>
    </source>
</evidence>
<dbReference type="InterPro" id="IPR029752">
    <property type="entry name" value="D-isomer_DH_CS1"/>
</dbReference>
<organism evidence="5 6">
    <name type="scientific">Bacillus mesophilum</name>
    <dbReference type="NCBI Taxonomy" id="1071718"/>
    <lineage>
        <taxon>Bacteria</taxon>
        <taxon>Bacillati</taxon>
        <taxon>Bacillota</taxon>
        <taxon>Bacilli</taxon>
        <taxon>Bacillales</taxon>
        <taxon>Bacillaceae</taxon>
        <taxon>Bacillus</taxon>
    </lineage>
</organism>
<dbReference type="SUPFAM" id="SSF52283">
    <property type="entry name" value="Formate/glycerate dehydrogenase catalytic domain-like"/>
    <property type="match status" value="1"/>
</dbReference>
<dbReference type="AlphaFoldDB" id="A0A7V7RHS8"/>
<dbReference type="CDD" id="cd12171">
    <property type="entry name" value="2-Hacid_dh_10"/>
    <property type="match status" value="1"/>
</dbReference>
<dbReference type="RefSeq" id="WP_151576078.1">
    <property type="nucleotide sequence ID" value="NZ_WBOT01000013.1"/>
</dbReference>
<dbReference type="GO" id="GO:0006564">
    <property type="term" value="P:L-serine biosynthetic process"/>
    <property type="evidence" value="ECO:0007669"/>
    <property type="project" value="UniProtKB-ARBA"/>
</dbReference>
<feature type="domain" description="D-isomer specific 2-hydroxyacid dehydrogenase NAD-binding" evidence="4">
    <location>
        <begin position="133"/>
        <end position="307"/>
    </location>
</feature>
<dbReference type="InterPro" id="IPR006140">
    <property type="entry name" value="D-isomer_DH_NAD-bd"/>
</dbReference>
<evidence type="ECO:0000256" key="1">
    <source>
        <dbReference type="ARBA" id="ARBA00005854"/>
    </source>
</evidence>
<dbReference type="PANTHER" id="PTHR43761:SF1">
    <property type="entry name" value="D-ISOMER SPECIFIC 2-HYDROXYACID DEHYDROGENASE CATALYTIC DOMAIN-CONTAINING PROTEIN-RELATED"/>
    <property type="match status" value="1"/>
</dbReference>
<dbReference type="EMBL" id="WBOT01000013">
    <property type="protein sequence ID" value="KAB2329288.1"/>
    <property type="molecule type" value="Genomic_DNA"/>
</dbReference>
<keyword evidence="3" id="KW-0520">NAD</keyword>
<keyword evidence="6" id="KW-1185">Reference proteome</keyword>
<proteinExistence type="inferred from homology"/>
<dbReference type="FunFam" id="3.40.50.720:FF:000041">
    <property type="entry name" value="D-3-phosphoglycerate dehydrogenase"/>
    <property type="match status" value="1"/>
</dbReference>
<dbReference type="InterPro" id="IPR050418">
    <property type="entry name" value="D-iso_2-hydroxyacid_DH_PdxB"/>
</dbReference>
<dbReference type="SUPFAM" id="SSF51735">
    <property type="entry name" value="NAD(P)-binding Rossmann-fold domains"/>
    <property type="match status" value="1"/>
</dbReference>
<accession>A0A7V7RHS8</accession>
<dbReference type="GO" id="GO:0051287">
    <property type="term" value="F:NAD binding"/>
    <property type="evidence" value="ECO:0007669"/>
    <property type="project" value="InterPro"/>
</dbReference>
<protein>
    <submittedName>
        <fullName evidence="5">2-hydroxyacid dehydrogenase</fullName>
    </submittedName>
</protein>
<evidence type="ECO:0000259" key="4">
    <source>
        <dbReference type="Pfam" id="PF02826"/>
    </source>
</evidence>
<keyword evidence="2" id="KW-0560">Oxidoreductase</keyword>
<evidence type="ECO:0000256" key="2">
    <source>
        <dbReference type="ARBA" id="ARBA00023002"/>
    </source>
</evidence>
<comment type="caution">
    <text evidence="5">The sequence shown here is derived from an EMBL/GenBank/DDBJ whole genome shotgun (WGS) entry which is preliminary data.</text>
</comment>
<sequence>MKCLAIADLFITKEMMIKGLKELTDLGVEVTVKEWLHKDLEALQKDNIKLEQEGSSAVALPDDILEGIEDYDIIITQFAPIGRDTLDKCKSIKVLGVLRAGIENVNYKYAESKGIDVFNTPGRSNTSVSEFTVGLILSEIRNIARGHDYLKKGIWEKNYSAGVLSPEISGSTVGIIGYGAIGQRVANLLRPFGANIIFFDDYFTGDTEDSQVDLDTLVKSADIITMHYRLTEKTKHMLNKNHFEKMKKSAIVINSARSGLISETDLISALREKRIAGAAVDVFDIEPLPKDHPYLELDNITITPHIAGSTIGNFANSPNILARRIIPALSEVKNY</sequence>
<dbReference type="Proteomes" id="UP000441354">
    <property type="component" value="Unassembled WGS sequence"/>
</dbReference>
<dbReference type="InterPro" id="IPR036291">
    <property type="entry name" value="NAD(P)-bd_dom_sf"/>
</dbReference>
<dbReference type="GO" id="GO:0047545">
    <property type="term" value="F:(S)-2-hydroxyglutarate dehydrogenase activity"/>
    <property type="evidence" value="ECO:0007669"/>
    <property type="project" value="UniProtKB-ARBA"/>
</dbReference>
<evidence type="ECO:0000313" key="6">
    <source>
        <dbReference type="Proteomes" id="UP000441354"/>
    </source>
</evidence>
<reference evidence="5 6" key="1">
    <citation type="journal article" date="2014" name="Arch. Microbiol.">
        <title>Bacillus mesophilum sp. nov., strain IITR-54T, a novel 4-chlorobiphenyl dechlorinating bacterium.</title>
        <authorList>
            <person name="Manickam N."/>
            <person name="Singh N.K."/>
            <person name="Bajaj A."/>
            <person name="Kumar R.M."/>
            <person name="Kaur G."/>
            <person name="Kaur N."/>
            <person name="Bala M."/>
            <person name="Kumar A."/>
            <person name="Mayilraj S."/>
        </authorList>
    </citation>
    <scope>NUCLEOTIDE SEQUENCE [LARGE SCALE GENOMIC DNA]</scope>
    <source>
        <strain evidence="5 6">IITR-54</strain>
    </source>
</reference>
<dbReference type="OrthoDB" id="9805416at2"/>
<dbReference type="GO" id="GO:0004617">
    <property type="term" value="F:phosphoglycerate dehydrogenase activity"/>
    <property type="evidence" value="ECO:0007669"/>
    <property type="project" value="UniProtKB-ARBA"/>
</dbReference>
<dbReference type="PANTHER" id="PTHR43761">
    <property type="entry name" value="D-ISOMER SPECIFIC 2-HYDROXYACID DEHYDROGENASE FAMILY PROTEIN (AFU_ORTHOLOGUE AFUA_1G13630)"/>
    <property type="match status" value="1"/>
</dbReference>
<dbReference type="Gene3D" id="3.40.50.720">
    <property type="entry name" value="NAD(P)-binding Rossmann-like Domain"/>
    <property type="match status" value="2"/>
</dbReference>
<gene>
    <name evidence="5" type="ORF">F7732_21520</name>
</gene>